<dbReference type="Gene3D" id="1.20.120.1770">
    <property type="match status" value="1"/>
</dbReference>
<keyword evidence="3 8" id="KW-0812">Transmembrane</keyword>
<dbReference type="GO" id="GO:0016020">
    <property type="term" value="C:membrane"/>
    <property type="evidence" value="ECO:0007669"/>
    <property type="project" value="UniProtKB-SubCell"/>
</dbReference>
<dbReference type="SMART" id="SM00665">
    <property type="entry name" value="B561"/>
    <property type="match status" value="1"/>
</dbReference>
<proteinExistence type="predicted"/>
<dbReference type="GeneID" id="62157379"/>
<feature type="domain" description="Cytochrome b561" evidence="10">
    <location>
        <begin position="8"/>
        <end position="232"/>
    </location>
</feature>
<feature type="compositionally biased region" description="Polar residues" evidence="7">
    <location>
        <begin position="260"/>
        <end position="269"/>
    </location>
</feature>
<feature type="signal peptide" evidence="9">
    <location>
        <begin position="1"/>
        <end position="20"/>
    </location>
</feature>
<keyword evidence="12" id="KW-1185">Reference proteome</keyword>
<feature type="transmembrane region" description="Helical" evidence="8">
    <location>
        <begin position="96"/>
        <end position="118"/>
    </location>
</feature>
<dbReference type="RefSeq" id="XP_038750005.1">
    <property type="nucleotide sequence ID" value="XM_038884305.1"/>
</dbReference>
<feature type="transmembrane region" description="Helical" evidence="8">
    <location>
        <begin position="69"/>
        <end position="89"/>
    </location>
</feature>
<reference evidence="11" key="1">
    <citation type="submission" date="2020-03" db="EMBL/GenBank/DDBJ databases">
        <authorList>
            <person name="He L."/>
        </authorList>
    </citation>
    <scope>NUCLEOTIDE SEQUENCE</scope>
    <source>
        <strain evidence="11">CkLH20</strain>
    </source>
</reference>
<reference evidence="11" key="2">
    <citation type="submission" date="2020-11" db="EMBL/GenBank/DDBJ databases">
        <title>Whole genome sequencing of Colletotrichum sp.</title>
        <authorList>
            <person name="Li H."/>
        </authorList>
    </citation>
    <scope>NUCLEOTIDE SEQUENCE</scope>
    <source>
        <strain evidence="11">CkLH20</strain>
    </source>
</reference>
<accession>A0A9P6LLL7</accession>
<evidence type="ECO:0000256" key="5">
    <source>
        <dbReference type="ARBA" id="ARBA00022989"/>
    </source>
</evidence>
<dbReference type="InterPro" id="IPR006593">
    <property type="entry name" value="Cyt_b561/ferric_Rdtase_TM"/>
</dbReference>
<dbReference type="EMBL" id="JAATWM020000004">
    <property type="protein sequence ID" value="KAF9880544.1"/>
    <property type="molecule type" value="Genomic_DNA"/>
</dbReference>
<gene>
    <name evidence="11" type="ORF">CkaCkLH20_01586</name>
</gene>
<comment type="subcellular location">
    <subcellularLocation>
        <location evidence="1">Membrane</location>
    </subcellularLocation>
</comment>
<sequence>MGATTFTLFGLVALASIVMAQQFPNFPGNGNGNGNGDGNGFGNGFGGNFGNFVGFNIQEAMQIRRTHGVLGTIAFVIIFPVGSIAMRLVPGRFGWIVHALIQMAGFVLYIAAAALGIQLTQMVRLGGTSLFEINTINFHPIIGLVLLAIFFFQPIFGYIHHVQFKKYGRRQFWSHLHLVIGRVLIPLGIINGGLGLYISNSPREFKIAYAVLAAVLGVSWILIAAVSEFRRSRQPRTVVVEDDKRAAAPQIPLGPMPPQIDTSRGSSVSDPYRKV</sequence>
<dbReference type="AlphaFoldDB" id="A0A9P6LLL7"/>
<dbReference type="PANTHER" id="PTHR47797:SF1">
    <property type="entry name" value="CYTOCHROME B561 DOMAIN-CONTAINING PROTEIN-RELATED"/>
    <property type="match status" value="1"/>
</dbReference>
<evidence type="ECO:0000259" key="10">
    <source>
        <dbReference type="PROSITE" id="PS50939"/>
    </source>
</evidence>
<evidence type="ECO:0000256" key="4">
    <source>
        <dbReference type="ARBA" id="ARBA00022982"/>
    </source>
</evidence>
<dbReference type="Proteomes" id="UP000781932">
    <property type="component" value="Unassembled WGS sequence"/>
</dbReference>
<evidence type="ECO:0000256" key="6">
    <source>
        <dbReference type="ARBA" id="ARBA00023136"/>
    </source>
</evidence>
<feature type="transmembrane region" description="Helical" evidence="8">
    <location>
        <begin position="138"/>
        <end position="159"/>
    </location>
</feature>
<keyword evidence="9" id="KW-0732">Signal</keyword>
<feature type="region of interest" description="Disordered" evidence="7">
    <location>
        <begin position="248"/>
        <end position="275"/>
    </location>
</feature>
<dbReference type="OrthoDB" id="19261at2759"/>
<dbReference type="PROSITE" id="PS50939">
    <property type="entry name" value="CYTOCHROME_B561"/>
    <property type="match status" value="1"/>
</dbReference>
<evidence type="ECO:0000256" key="8">
    <source>
        <dbReference type="SAM" id="Phobius"/>
    </source>
</evidence>
<feature type="transmembrane region" description="Helical" evidence="8">
    <location>
        <begin position="205"/>
        <end position="226"/>
    </location>
</feature>
<keyword evidence="2" id="KW-0813">Transport</keyword>
<evidence type="ECO:0000256" key="7">
    <source>
        <dbReference type="SAM" id="MobiDB-lite"/>
    </source>
</evidence>
<organism evidence="11 12">
    <name type="scientific">Colletotrichum karsti</name>
    <dbReference type="NCBI Taxonomy" id="1095194"/>
    <lineage>
        <taxon>Eukaryota</taxon>
        <taxon>Fungi</taxon>
        <taxon>Dikarya</taxon>
        <taxon>Ascomycota</taxon>
        <taxon>Pezizomycotina</taxon>
        <taxon>Sordariomycetes</taxon>
        <taxon>Hypocreomycetidae</taxon>
        <taxon>Glomerellales</taxon>
        <taxon>Glomerellaceae</taxon>
        <taxon>Colletotrichum</taxon>
        <taxon>Colletotrichum boninense species complex</taxon>
    </lineage>
</organism>
<evidence type="ECO:0000256" key="1">
    <source>
        <dbReference type="ARBA" id="ARBA00004370"/>
    </source>
</evidence>
<evidence type="ECO:0000313" key="11">
    <source>
        <dbReference type="EMBL" id="KAF9880544.1"/>
    </source>
</evidence>
<feature type="chain" id="PRO_5040259543" evidence="9">
    <location>
        <begin position="21"/>
        <end position="275"/>
    </location>
</feature>
<name>A0A9P6LLL7_9PEZI</name>
<evidence type="ECO:0000313" key="12">
    <source>
        <dbReference type="Proteomes" id="UP000781932"/>
    </source>
</evidence>
<evidence type="ECO:0000256" key="3">
    <source>
        <dbReference type="ARBA" id="ARBA00022692"/>
    </source>
</evidence>
<keyword evidence="5 8" id="KW-1133">Transmembrane helix</keyword>
<evidence type="ECO:0000256" key="9">
    <source>
        <dbReference type="SAM" id="SignalP"/>
    </source>
</evidence>
<feature type="transmembrane region" description="Helical" evidence="8">
    <location>
        <begin position="179"/>
        <end position="199"/>
    </location>
</feature>
<comment type="caution">
    <text evidence="11">The sequence shown here is derived from an EMBL/GenBank/DDBJ whole genome shotgun (WGS) entry which is preliminary data.</text>
</comment>
<protein>
    <submittedName>
        <fullName evidence="11">Integral membrane protein</fullName>
    </submittedName>
</protein>
<evidence type="ECO:0000256" key="2">
    <source>
        <dbReference type="ARBA" id="ARBA00022448"/>
    </source>
</evidence>
<keyword evidence="6 8" id="KW-0472">Membrane</keyword>
<dbReference type="CDD" id="cd08760">
    <property type="entry name" value="Cyt_b561_FRRS1_like"/>
    <property type="match status" value="1"/>
</dbReference>
<dbReference type="PANTHER" id="PTHR47797">
    <property type="entry name" value="DEHYDROGENASE, PUTATIVE (AFU_ORTHOLOGUE AFUA_8G05805)-RELATED"/>
    <property type="match status" value="1"/>
</dbReference>
<keyword evidence="4" id="KW-0249">Electron transport</keyword>